<name>A0ACC0CW86_9PEZI</name>
<gene>
    <name evidence="1" type="ORF">F4821DRAFT_166655</name>
</gene>
<accession>A0ACC0CW86</accession>
<sequence>MSATLTETITVKPIQSAGEAITAFNEPLDTSADVVERLIEIPQFSDKYAERQWAKEHMAGAFRVFAKMGYNDGAGGHISLRDPVHPDCFWINPYGIHYGMIKASDLVLVNEDGKPVTPTKYRVNKAGFMIHAALHKARPDVNAACHTHSKYGRAWSAFGRPIEMLNQDCCYFYNDLSVYEDFGGVVLGNEEGNAIARALGPSKMNIILQNHGILTCGRTVDQAAGFFIALEQACEAQLLAEAAAANGIQKKLIREKEAMFTKEAAGTPEVIYMQFQPEYDMVVKETNGEFLQ</sequence>
<keyword evidence="2" id="KW-1185">Reference proteome</keyword>
<comment type="caution">
    <text evidence="1">The sequence shown here is derived from an EMBL/GenBank/DDBJ whole genome shotgun (WGS) entry which is preliminary data.</text>
</comment>
<reference evidence="1 2" key="1">
    <citation type="journal article" date="2022" name="New Phytol.">
        <title>Ecological generalism drives hyperdiversity of secondary metabolite gene clusters in xylarialean endophytes.</title>
        <authorList>
            <person name="Franco M.E.E."/>
            <person name="Wisecaver J.H."/>
            <person name="Arnold A.E."/>
            <person name="Ju Y.M."/>
            <person name="Slot J.C."/>
            <person name="Ahrendt S."/>
            <person name="Moore L.P."/>
            <person name="Eastman K.E."/>
            <person name="Scott K."/>
            <person name="Konkel Z."/>
            <person name="Mondo S.J."/>
            <person name="Kuo A."/>
            <person name="Hayes R.D."/>
            <person name="Haridas S."/>
            <person name="Andreopoulos B."/>
            <person name="Riley R."/>
            <person name="LaButti K."/>
            <person name="Pangilinan J."/>
            <person name="Lipzen A."/>
            <person name="Amirebrahimi M."/>
            <person name="Yan J."/>
            <person name="Adam C."/>
            <person name="Keymanesh K."/>
            <person name="Ng V."/>
            <person name="Louie K."/>
            <person name="Northen T."/>
            <person name="Drula E."/>
            <person name="Henrissat B."/>
            <person name="Hsieh H.M."/>
            <person name="Youens-Clark K."/>
            <person name="Lutzoni F."/>
            <person name="Miadlikowska J."/>
            <person name="Eastwood D.C."/>
            <person name="Hamelin R.C."/>
            <person name="Grigoriev I.V."/>
            <person name="U'Ren J.M."/>
        </authorList>
    </citation>
    <scope>NUCLEOTIDE SEQUENCE [LARGE SCALE GENOMIC DNA]</scope>
    <source>
        <strain evidence="1 2">ER1909</strain>
    </source>
</reference>
<protein>
    <submittedName>
        <fullName evidence="1">Class II aldolase and Adducin domain-containing protein</fullName>
    </submittedName>
</protein>
<dbReference type="EMBL" id="MU394333">
    <property type="protein sequence ID" value="KAI6084766.1"/>
    <property type="molecule type" value="Genomic_DNA"/>
</dbReference>
<evidence type="ECO:0000313" key="1">
    <source>
        <dbReference type="EMBL" id="KAI6084766.1"/>
    </source>
</evidence>
<dbReference type="Proteomes" id="UP001497680">
    <property type="component" value="Unassembled WGS sequence"/>
</dbReference>
<proteinExistence type="predicted"/>
<organism evidence="1 2">
    <name type="scientific">Hypoxylon rubiginosum</name>
    <dbReference type="NCBI Taxonomy" id="110542"/>
    <lineage>
        <taxon>Eukaryota</taxon>
        <taxon>Fungi</taxon>
        <taxon>Dikarya</taxon>
        <taxon>Ascomycota</taxon>
        <taxon>Pezizomycotina</taxon>
        <taxon>Sordariomycetes</taxon>
        <taxon>Xylariomycetidae</taxon>
        <taxon>Xylariales</taxon>
        <taxon>Hypoxylaceae</taxon>
        <taxon>Hypoxylon</taxon>
    </lineage>
</organism>
<evidence type="ECO:0000313" key="2">
    <source>
        <dbReference type="Proteomes" id="UP001497680"/>
    </source>
</evidence>